<evidence type="ECO:0000256" key="2">
    <source>
        <dbReference type="SAM" id="SignalP"/>
    </source>
</evidence>
<comment type="caution">
    <text evidence="3">The sequence shown here is derived from an EMBL/GenBank/DDBJ whole genome shotgun (WGS) entry which is preliminary data.</text>
</comment>
<dbReference type="EMBL" id="JBAKBE010000002">
    <property type="protein sequence ID" value="MEH0095595.1"/>
    <property type="molecule type" value="Genomic_DNA"/>
</dbReference>
<keyword evidence="2" id="KW-0732">Signal</keyword>
<keyword evidence="4" id="KW-1185">Reference proteome</keyword>
<sequence>MALFKLIRMGVAAAMIAGVSAPAFSQAQTVETAVAGCASGGDCAALVRAVLANVPAARRAAVIADLAAQLAEIPGAGANVAAGIEAAAEFSADANQREQLANLADTVSSNTGGGNQNTIDTETAASGG</sequence>
<feature type="signal peptide" evidence="2">
    <location>
        <begin position="1"/>
        <end position="25"/>
    </location>
</feature>
<protein>
    <submittedName>
        <fullName evidence="3">Uncharacterized protein</fullName>
    </submittedName>
</protein>
<evidence type="ECO:0000256" key="1">
    <source>
        <dbReference type="SAM" id="MobiDB-lite"/>
    </source>
</evidence>
<organism evidence="3 4">
    <name type="scientific">Pannonibacter anstelovis</name>
    <dbReference type="NCBI Taxonomy" id="3121537"/>
    <lineage>
        <taxon>Bacteria</taxon>
        <taxon>Pseudomonadati</taxon>
        <taxon>Pseudomonadota</taxon>
        <taxon>Alphaproteobacteria</taxon>
        <taxon>Hyphomicrobiales</taxon>
        <taxon>Stappiaceae</taxon>
        <taxon>Pannonibacter</taxon>
    </lineage>
</organism>
<name>A0ABU7ZL97_9HYPH</name>
<feature type="region of interest" description="Disordered" evidence="1">
    <location>
        <begin position="105"/>
        <end position="128"/>
    </location>
</feature>
<dbReference type="RefSeq" id="WP_334250409.1">
    <property type="nucleotide sequence ID" value="NZ_JBAKBE010000002.1"/>
</dbReference>
<feature type="chain" id="PRO_5046906343" evidence="2">
    <location>
        <begin position="26"/>
        <end position="128"/>
    </location>
</feature>
<evidence type="ECO:0000313" key="4">
    <source>
        <dbReference type="Proteomes" id="UP001380822"/>
    </source>
</evidence>
<evidence type="ECO:0000313" key="3">
    <source>
        <dbReference type="EMBL" id="MEH0095595.1"/>
    </source>
</evidence>
<proteinExistence type="predicted"/>
<reference evidence="3 4" key="1">
    <citation type="submission" date="2024-02" db="EMBL/GenBank/DDBJ databases">
        <title>A new putative Pannonibacter species isolated from two cases of bloodstream infections in paediatric patients.</title>
        <authorList>
            <person name="Castellana S."/>
            <person name="De Laurentiis V."/>
            <person name="Grassi M."/>
            <person name="De Leonardis F."/>
            <person name="Mosca A."/>
            <person name="De Carlo C."/>
            <person name="Sparapano E."/>
            <person name="Ronga L."/>
            <person name="Santacroce L."/>
            <person name="Chironna M."/>
            <person name="De Robertis A."/>
            <person name="Bianco A."/>
            <person name="Del Sambro L."/>
            <person name="Capozzi L."/>
            <person name="Parisi A."/>
        </authorList>
    </citation>
    <scope>NUCLEOTIDE SEQUENCE [LARGE SCALE GENOMIC DNA]</scope>
    <source>
        <strain evidence="3 4">Pt2</strain>
    </source>
</reference>
<accession>A0ABU7ZL97</accession>
<gene>
    <name evidence="3" type="ORF">V6L76_05005</name>
</gene>
<dbReference type="Proteomes" id="UP001380822">
    <property type="component" value="Unassembled WGS sequence"/>
</dbReference>